<evidence type="ECO:0000313" key="1">
    <source>
        <dbReference type="EMBL" id="KAJ8119780.1"/>
    </source>
</evidence>
<name>A0ACC2IX41_9PEZI</name>
<proteinExistence type="predicted"/>
<keyword evidence="2" id="KW-1185">Reference proteome</keyword>
<organism evidence="1 2">
    <name type="scientific">Nemania bipapillata</name>
    <dbReference type="NCBI Taxonomy" id="110536"/>
    <lineage>
        <taxon>Eukaryota</taxon>
        <taxon>Fungi</taxon>
        <taxon>Dikarya</taxon>
        <taxon>Ascomycota</taxon>
        <taxon>Pezizomycotina</taxon>
        <taxon>Sordariomycetes</taxon>
        <taxon>Xylariomycetidae</taxon>
        <taxon>Xylariales</taxon>
        <taxon>Xylariaceae</taxon>
        <taxon>Nemania</taxon>
    </lineage>
</organism>
<comment type="caution">
    <text evidence="1">The sequence shown here is derived from an EMBL/GenBank/DDBJ whole genome shotgun (WGS) entry which is preliminary data.</text>
</comment>
<evidence type="ECO:0000313" key="2">
    <source>
        <dbReference type="Proteomes" id="UP001153334"/>
    </source>
</evidence>
<reference evidence="1" key="1">
    <citation type="submission" date="2022-11" db="EMBL/GenBank/DDBJ databases">
        <title>Genome Sequence of Nemania bipapillata.</title>
        <authorList>
            <person name="Buettner E."/>
        </authorList>
    </citation>
    <scope>NUCLEOTIDE SEQUENCE</scope>
    <source>
        <strain evidence="1">CP14</strain>
    </source>
</reference>
<sequence length="434" mass="45719">MRGFFGLAAAVVAGLLAQSGADPTVARPGGIDDIIITEDNILNSTTTVKEFKVNAAQAGALPISVVNNFDGGMYMYITGQDSSGVPCLLGANGQFVYPQADNTGVPIEIVANVALPLNGVGQTTVVTLPQALISARIWFARGQLKFYTVKDGNGVSAIVEPSAANPADPSAGVQWGFIEFNYDGTTIYANISFVDFVGLPLGMGLTLSTGQQQIVQGLQAGSVSNICNNVIQERSADGQIWDQLCVVSSSGQALRILSPNLYVSANPTGFSGYYDNYVNQVWSQYTNQDLTINTQTGYGNVACRVANNQLTCAGDNRAYPKPTTADIWGCNSGPFAIIASDNDIHRAVVPRLCAAFTRSTLLLAGGNLQPSLGQTSYYTVSPTSHYSRIVHNYETNGLGYAFSYDDVNPDGQNAAGVVSGSNPTSLKITVGGWS</sequence>
<gene>
    <name evidence="1" type="ORF">ONZ43_g3344</name>
</gene>
<dbReference type="Proteomes" id="UP001153334">
    <property type="component" value="Unassembled WGS sequence"/>
</dbReference>
<accession>A0ACC2IX41</accession>
<dbReference type="EMBL" id="JAPESX010000770">
    <property type="protein sequence ID" value="KAJ8119780.1"/>
    <property type="molecule type" value="Genomic_DNA"/>
</dbReference>
<protein>
    <submittedName>
        <fullName evidence="1">Uncharacterized protein</fullName>
    </submittedName>
</protein>